<evidence type="ECO:0000256" key="3">
    <source>
        <dbReference type="ARBA" id="ARBA00022679"/>
    </source>
</evidence>
<organism evidence="10 11">
    <name type="scientific">Aspergillus cavernicola</name>
    <dbReference type="NCBI Taxonomy" id="176166"/>
    <lineage>
        <taxon>Eukaryota</taxon>
        <taxon>Fungi</taxon>
        <taxon>Dikarya</taxon>
        <taxon>Ascomycota</taxon>
        <taxon>Pezizomycotina</taxon>
        <taxon>Eurotiomycetes</taxon>
        <taxon>Eurotiomycetidae</taxon>
        <taxon>Eurotiales</taxon>
        <taxon>Aspergillaceae</taxon>
        <taxon>Aspergillus</taxon>
        <taxon>Aspergillus subgen. Nidulantes</taxon>
    </lineage>
</organism>
<proteinExistence type="predicted"/>
<evidence type="ECO:0000259" key="9">
    <source>
        <dbReference type="PROSITE" id="PS50011"/>
    </source>
</evidence>
<dbReference type="EMBL" id="JBFXLS010000003">
    <property type="protein sequence ID" value="KAL2833796.1"/>
    <property type="molecule type" value="Genomic_DNA"/>
</dbReference>
<reference evidence="10 11" key="1">
    <citation type="submission" date="2024-07" db="EMBL/GenBank/DDBJ databases">
        <title>Section-level genome sequencing and comparative genomics of Aspergillus sections Usti and Cavernicolus.</title>
        <authorList>
            <consortium name="Lawrence Berkeley National Laboratory"/>
            <person name="Nybo J.L."/>
            <person name="Vesth T.C."/>
            <person name="Theobald S."/>
            <person name="Frisvad J.C."/>
            <person name="Larsen T.O."/>
            <person name="Kjaerboelling I."/>
            <person name="Rothschild-Mancinelli K."/>
            <person name="Lyhne E.K."/>
            <person name="Kogle M.E."/>
            <person name="Barry K."/>
            <person name="Clum A."/>
            <person name="Na H."/>
            <person name="Ledsgaard L."/>
            <person name="Lin J."/>
            <person name="Lipzen A."/>
            <person name="Kuo A."/>
            <person name="Riley R."/>
            <person name="Mondo S."/>
            <person name="LaButti K."/>
            <person name="Haridas S."/>
            <person name="Pangalinan J."/>
            <person name="Salamov A.A."/>
            <person name="Simmons B.A."/>
            <person name="Magnuson J.K."/>
            <person name="Chen J."/>
            <person name="Drula E."/>
            <person name="Henrissat B."/>
            <person name="Wiebenga A."/>
            <person name="Lubbers R.J."/>
            <person name="Gomes A.C."/>
            <person name="Makela M.R."/>
            <person name="Stajich J."/>
            <person name="Grigoriev I.V."/>
            <person name="Mortensen U.H."/>
            <person name="De vries R.P."/>
            <person name="Baker S.E."/>
            <person name="Andersen M.R."/>
        </authorList>
    </citation>
    <scope>NUCLEOTIDE SEQUENCE [LARGE SCALE GENOMIC DNA]</scope>
    <source>
        <strain evidence="10 11">CBS 600.67</strain>
    </source>
</reference>
<dbReference type="PANTHER" id="PTHR47634">
    <property type="entry name" value="PROTEIN KINASE DOMAIN-CONTAINING PROTEIN-RELATED"/>
    <property type="match status" value="1"/>
</dbReference>
<keyword evidence="5" id="KW-0418">Kinase</keyword>
<dbReference type="InterPro" id="IPR011009">
    <property type="entry name" value="Kinase-like_dom_sf"/>
</dbReference>
<keyword evidence="4" id="KW-0547">Nucleotide-binding</keyword>
<gene>
    <name evidence="10" type="ORF">BDW59DRAFT_168860</name>
</gene>
<comment type="catalytic activity">
    <reaction evidence="8">
        <text>L-seryl-[protein] + ATP = O-phospho-L-seryl-[protein] + ADP + H(+)</text>
        <dbReference type="Rhea" id="RHEA:17989"/>
        <dbReference type="Rhea" id="RHEA-COMP:9863"/>
        <dbReference type="Rhea" id="RHEA-COMP:11604"/>
        <dbReference type="ChEBI" id="CHEBI:15378"/>
        <dbReference type="ChEBI" id="CHEBI:29999"/>
        <dbReference type="ChEBI" id="CHEBI:30616"/>
        <dbReference type="ChEBI" id="CHEBI:83421"/>
        <dbReference type="ChEBI" id="CHEBI:456216"/>
        <dbReference type="EC" id="2.7.11.1"/>
    </reaction>
</comment>
<dbReference type="PROSITE" id="PS50011">
    <property type="entry name" value="PROTEIN_KINASE_DOM"/>
    <property type="match status" value="1"/>
</dbReference>
<keyword evidence="2" id="KW-0723">Serine/threonine-protein kinase</keyword>
<protein>
    <recommendedName>
        <fullName evidence="1">non-specific serine/threonine protein kinase</fullName>
        <ecNumber evidence="1">2.7.11.1</ecNumber>
    </recommendedName>
</protein>
<accession>A0ABR4J179</accession>
<feature type="domain" description="Protein kinase" evidence="9">
    <location>
        <begin position="40"/>
        <end position="208"/>
    </location>
</feature>
<keyword evidence="6" id="KW-0067">ATP-binding</keyword>
<evidence type="ECO:0000256" key="7">
    <source>
        <dbReference type="ARBA" id="ARBA00047899"/>
    </source>
</evidence>
<dbReference type="PANTHER" id="PTHR47634:SF9">
    <property type="entry name" value="PROTEIN KINASE DOMAIN-CONTAINING PROTEIN-RELATED"/>
    <property type="match status" value="1"/>
</dbReference>
<dbReference type="InterPro" id="IPR051334">
    <property type="entry name" value="SRPK"/>
</dbReference>
<evidence type="ECO:0000313" key="11">
    <source>
        <dbReference type="Proteomes" id="UP001610335"/>
    </source>
</evidence>
<evidence type="ECO:0000256" key="6">
    <source>
        <dbReference type="ARBA" id="ARBA00022840"/>
    </source>
</evidence>
<dbReference type="SUPFAM" id="SSF56112">
    <property type="entry name" value="Protein kinase-like (PK-like)"/>
    <property type="match status" value="1"/>
</dbReference>
<keyword evidence="11" id="KW-1185">Reference proteome</keyword>
<name>A0ABR4J179_9EURO</name>
<evidence type="ECO:0000256" key="4">
    <source>
        <dbReference type="ARBA" id="ARBA00022741"/>
    </source>
</evidence>
<sequence>MTFPTSGFDTVSPTGILDEERFDAFRKGHYYPVNIGDVFHPRYQVLGFGVTTTVWLARDLEGHRYSTLKIYTREESHDDEFQVHKLLNRGRSPHPGYPHVRTALDTFTIPRPGSDHQCLVQKPMWESFRDLLYRNSTHRFTEDLLKAGLEQVFLALDFLHTECKLVHTDMKGDNILQEIADADILDSFIKAELESPSPRKSVNVVLTE</sequence>
<dbReference type="Proteomes" id="UP001610335">
    <property type="component" value="Unassembled WGS sequence"/>
</dbReference>
<comment type="caution">
    <text evidence="10">The sequence shown here is derived from an EMBL/GenBank/DDBJ whole genome shotgun (WGS) entry which is preliminary data.</text>
</comment>
<dbReference type="InterPro" id="IPR000719">
    <property type="entry name" value="Prot_kinase_dom"/>
</dbReference>
<evidence type="ECO:0000256" key="8">
    <source>
        <dbReference type="ARBA" id="ARBA00048679"/>
    </source>
</evidence>
<evidence type="ECO:0000313" key="10">
    <source>
        <dbReference type="EMBL" id="KAL2833796.1"/>
    </source>
</evidence>
<dbReference type="Gene3D" id="1.10.510.10">
    <property type="entry name" value="Transferase(Phosphotransferase) domain 1"/>
    <property type="match status" value="1"/>
</dbReference>
<evidence type="ECO:0000256" key="2">
    <source>
        <dbReference type="ARBA" id="ARBA00022527"/>
    </source>
</evidence>
<dbReference type="Pfam" id="PF00069">
    <property type="entry name" value="Pkinase"/>
    <property type="match status" value="1"/>
</dbReference>
<keyword evidence="3" id="KW-0808">Transferase</keyword>
<dbReference type="Gene3D" id="3.30.200.20">
    <property type="entry name" value="Phosphorylase Kinase, domain 1"/>
    <property type="match status" value="1"/>
</dbReference>
<dbReference type="EC" id="2.7.11.1" evidence="1"/>
<evidence type="ECO:0000256" key="1">
    <source>
        <dbReference type="ARBA" id="ARBA00012513"/>
    </source>
</evidence>
<comment type="catalytic activity">
    <reaction evidence="7">
        <text>L-threonyl-[protein] + ATP = O-phospho-L-threonyl-[protein] + ADP + H(+)</text>
        <dbReference type="Rhea" id="RHEA:46608"/>
        <dbReference type="Rhea" id="RHEA-COMP:11060"/>
        <dbReference type="Rhea" id="RHEA-COMP:11605"/>
        <dbReference type="ChEBI" id="CHEBI:15378"/>
        <dbReference type="ChEBI" id="CHEBI:30013"/>
        <dbReference type="ChEBI" id="CHEBI:30616"/>
        <dbReference type="ChEBI" id="CHEBI:61977"/>
        <dbReference type="ChEBI" id="CHEBI:456216"/>
        <dbReference type="EC" id="2.7.11.1"/>
    </reaction>
</comment>
<evidence type="ECO:0000256" key="5">
    <source>
        <dbReference type="ARBA" id="ARBA00022777"/>
    </source>
</evidence>